<dbReference type="Proteomes" id="UP001516472">
    <property type="component" value="Unassembled WGS sequence"/>
</dbReference>
<dbReference type="Pfam" id="PF00990">
    <property type="entry name" value="GGDEF"/>
    <property type="match status" value="1"/>
</dbReference>
<dbReference type="PROSITE" id="PS50887">
    <property type="entry name" value="GGDEF"/>
    <property type="match status" value="1"/>
</dbReference>
<dbReference type="Gene3D" id="3.40.50.2300">
    <property type="match status" value="3"/>
</dbReference>
<comment type="caution">
    <text evidence="6">The sequence shown here is derived from an EMBL/GenBank/DDBJ whole genome shotgun (WGS) entry which is preliminary data.</text>
</comment>
<dbReference type="SMART" id="SM00267">
    <property type="entry name" value="GGDEF"/>
    <property type="match status" value="1"/>
</dbReference>
<dbReference type="Gene3D" id="3.30.70.270">
    <property type="match status" value="1"/>
</dbReference>
<dbReference type="InterPro" id="IPR029787">
    <property type="entry name" value="Nucleotide_cyclase"/>
</dbReference>
<dbReference type="CDD" id="cd00088">
    <property type="entry name" value="HPT"/>
    <property type="match status" value="1"/>
</dbReference>
<keyword evidence="7" id="KW-1185">Reference proteome</keyword>
<dbReference type="Pfam" id="PF01627">
    <property type="entry name" value="Hpt"/>
    <property type="match status" value="1"/>
</dbReference>
<dbReference type="PROSITE" id="PS50110">
    <property type="entry name" value="RESPONSE_REGULATORY"/>
    <property type="match status" value="3"/>
</dbReference>
<keyword evidence="3" id="KW-0597">Phosphoprotein</keyword>
<reference evidence="6 7" key="1">
    <citation type="submission" date="2020-02" db="EMBL/GenBank/DDBJ databases">
        <authorList>
            <person name="Babadi Z.K."/>
            <person name="Risdian C."/>
            <person name="Ebrahimipour G.H."/>
            <person name="Wink J."/>
        </authorList>
    </citation>
    <scope>NUCLEOTIDE SEQUENCE [LARGE SCALE GENOMIC DNA]</scope>
    <source>
        <strain evidence="6 7">ZKHCc1 1396</strain>
    </source>
</reference>
<dbReference type="InterPro" id="IPR000160">
    <property type="entry name" value="GGDEF_dom"/>
</dbReference>
<feature type="domain" description="GGDEF" evidence="5">
    <location>
        <begin position="545"/>
        <end position="676"/>
    </location>
</feature>
<dbReference type="EMBL" id="JAAIYO010000011">
    <property type="protein sequence ID" value="MBE4752093.1"/>
    <property type="molecule type" value="Genomic_DNA"/>
</dbReference>
<dbReference type="RefSeq" id="WP_193429299.1">
    <property type="nucleotide sequence ID" value="NZ_CBCSIP010000188.1"/>
</dbReference>
<dbReference type="InterPro" id="IPR043128">
    <property type="entry name" value="Rev_trsase/Diguanyl_cyclase"/>
</dbReference>
<dbReference type="EC" id="2.7.7.65" evidence="1"/>
<evidence type="ECO:0000259" key="5">
    <source>
        <dbReference type="PROSITE" id="PS50887"/>
    </source>
</evidence>
<dbReference type="CDD" id="cd01949">
    <property type="entry name" value="GGDEF"/>
    <property type="match status" value="1"/>
</dbReference>
<dbReference type="InterPro" id="IPR008207">
    <property type="entry name" value="Sig_transdc_His_kin_Hpt_dom"/>
</dbReference>
<sequence>MSTARPLNKTLLFLEDDRDLQALVCTFLRDKGYQVTPARSAAEARDVLRTQPVDAAIVDGLLPGMTGADFIRELRQTRPALPVLFASAFWKDLKSHELLTRQLGVARVVHKPYRPEELAVWLEQLFALAEPPPPPPEALLEAEAPEPEDAFAASLALLSADYGAKLPERLATLASLLGQGRGGDAPAMEEAYGVVHKLHGTAGSYGFRDVSIAAGKLEDVLQPVRNGGPLDWAAVDAALRALEDVVALPVEVEPEAEVVEPPAAMGTLLVMDGDPALLKDAKHMGEQEGVRVVTATSALEACAVAQRQWVDGALLPMSPEGITTANALRALDGHQSLPLAFSSAGGGLQERVVAAHAGASLFLPRPFTQQDFATAAERLVTARRQERARVMVVDDDPEAVRALSQALVSEAVEVVGLENAYGLLDALAQHRPDLLLLDVQMPGPSGFDLCRILRLTPEWQDLPILLVTAQVGLEFRLAAFQAGADDYLAKPVLREELRARVHARLERARLSRERAERDALTGLMMRRPFVEAVTTRLSEARRVDRPLALCFLDVDHFKKVNDEHGHLAGDRVLMRLGRLLGARFRREDLRARWGGEEFVVALLGETAQNARDILSRTAEELAGMSFEGDQGESFHVTFSAGLAVAPQDGTTLEELLRVADARLYRAKSNGRNRIEL</sequence>
<dbReference type="SUPFAM" id="SSF52172">
    <property type="entry name" value="CheY-like"/>
    <property type="match status" value="3"/>
</dbReference>
<dbReference type="InterPro" id="IPR011006">
    <property type="entry name" value="CheY-like_superfamily"/>
</dbReference>
<dbReference type="PANTHER" id="PTHR45138:SF9">
    <property type="entry name" value="DIGUANYLATE CYCLASE DGCM-RELATED"/>
    <property type="match status" value="1"/>
</dbReference>
<evidence type="ECO:0000313" key="6">
    <source>
        <dbReference type="EMBL" id="MBE4752093.1"/>
    </source>
</evidence>
<feature type="modified residue" description="4-aspartylphosphate" evidence="3">
    <location>
        <position position="438"/>
    </location>
</feature>
<gene>
    <name evidence="6" type="ORF">G4177_28420</name>
</gene>
<evidence type="ECO:0000259" key="4">
    <source>
        <dbReference type="PROSITE" id="PS50110"/>
    </source>
</evidence>
<feature type="domain" description="Response regulatory" evidence="4">
    <location>
        <begin position="389"/>
        <end position="505"/>
    </location>
</feature>
<comment type="caution">
    <text evidence="3">Lacks conserved residue(s) required for the propagation of feature annotation.</text>
</comment>
<proteinExistence type="predicted"/>
<comment type="catalytic activity">
    <reaction evidence="2">
        <text>2 GTP = 3',3'-c-di-GMP + 2 diphosphate</text>
        <dbReference type="Rhea" id="RHEA:24898"/>
        <dbReference type="ChEBI" id="CHEBI:33019"/>
        <dbReference type="ChEBI" id="CHEBI:37565"/>
        <dbReference type="ChEBI" id="CHEBI:58805"/>
        <dbReference type="EC" id="2.7.7.65"/>
    </reaction>
</comment>
<feature type="domain" description="Response regulatory" evidence="4">
    <location>
        <begin position="10"/>
        <end position="126"/>
    </location>
</feature>
<evidence type="ECO:0000313" key="7">
    <source>
        <dbReference type="Proteomes" id="UP001516472"/>
    </source>
</evidence>
<dbReference type="InterPro" id="IPR036641">
    <property type="entry name" value="HPT_dom_sf"/>
</dbReference>
<evidence type="ECO:0000256" key="2">
    <source>
        <dbReference type="ARBA" id="ARBA00034247"/>
    </source>
</evidence>
<dbReference type="SMART" id="SM00448">
    <property type="entry name" value="REC"/>
    <property type="match status" value="3"/>
</dbReference>
<dbReference type="Gene3D" id="1.20.120.160">
    <property type="entry name" value="HPT domain"/>
    <property type="match status" value="1"/>
</dbReference>
<dbReference type="SUPFAM" id="SSF47226">
    <property type="entry name" value="Histidine-containing phosphotransfer domain, HPT domain"/>
    <property type="match status" value="1"/>
</dbReference>
<dbReference type="NCBIfam" id="TIGR00254">
    <property type="entry name" value="GGDEF"/>
    <property type="match status" value="1"/>
</dbReference>
<accession>A0ABR9PVX8</accession>
<organism evidence="6 7">
    <name type="scientific">Corallococcus soli</name>
    <dbReference type="NCBI Taxonomy" id="2710757"/>
    <lineage>
        <taxon>Bacteria</taxon>
        <taxon>Pseudomonadati</taxon>
        <taxon>Myxococcota</taxon>
        <taxon>Myxococcia</taxon>
        <taxon>Myxococcales</taxon>
        <taxon>Cystobacterineae</taxon>
        <taxon>Myxococcaceae</taxon>
        <taxon>Corallococcus</taxon>
    </lineage>
</organism>
<feature type="domain" description="Response regulatory" evidence="4">
    <location>
        <begin position="267"/>
        <end position="380"/>
    </location>
</feature>
<dbReference type="PANTHER" id="PTHR45138">
    <property type="entry name" value="REGULATORY COMPONENTS OF SENSORY TRANSDUCTION SYSTEM"/>
    <property type="match status" value="1"/>
</dbReference>
<feature type="modified residue" description="4-aspartylphosphate" evidence="3">
    <location>
        <position position="59"/>
    </location>
</feature>
<protein>
    <recommendedName>
        <fullName evidence="1">diguanylate cyclase</fullName>
        <ecNumber evidence="1">2.7.7.65</ecNumber>
    </recommendedName>
</protein>
<dbReference type="InterPro" id="IPR050469">
    <property type="entry name" value="Diguanylate_Cyclase"/>
</dbReference>
<dbReference type="SUPFAM" id="SSF55073">
    <property type="entry name" value="Nucleotide cyclase"/>
    <property type="match status" value="1"/>
</dbReference>
<name>A0ABR9PVX8_9BACT</name>
<dbReference type="Pfam" id="PF00072">
    <property type="entry name" value="Response_reg"/>
    <property type="match status" value="3"/>
</dbReference>
<evidence type="ECO:0000256" key="3">
    <source>
        <dbReference type="PROSITE-ProRule" id="PRU00169"/>
    </source>
</evidence>
<dbReference type="InterPro" id="IPR001789">
    <property type="entry name" value="Sig_transdc_resp-reg_receiver"/>
</dbReference>
<evidence type="ECO:0000256" key="1">
    <source>
        <dbReference type="ARBA" id="ARBA00012528"/>
    </source>
</evidence>